<sequence>MSTSGLILSYPEGNKEIRTIYHDGEVLFCLADVVALLAEQNTALAQDGKKFGLTGLTKALLDALDNDEKHSIAEIELSNPKDAQFVTQPGLFRIILRDNSPACKKFQRWVFHEVLPSIQRYGTYPPPSVPQGSEVKKAVMLLLDEIEERERLERETKERFLITEKKLNELSQKLAASIPQAVPNLSHFTIAEYCRSQGIDHSYSQLLQGWCIKICAEEGYHSHKIITDGKEEISFPETALLKARSKIF</sequence>
<dbReference type="InterPro" id="IPR003497">
    <property type="entry name" value="BRO_N_domain"/>
</dbReference>
<dbReference type="SMART" id="SM01040">
    <property type="entry name" value="Bro-N"/>
    <property type="match status" value="1"/>
</dbReference>
<dbReference type="EMBL" id="JAVJAF010000001">
    <property type="protein sequence ID" value="MDR6236004.1"/>
    <property type="molecule type" value="Genomic_DNA"/>
</dbReference>
<organism evidence="2 3">
    <name type="scientific">Pseudomonas oryzihabitans</name>
    <dbReference type="NCBI Taxonomy" id="47885"/>
    <lineage>
        <taxon>Bacteria</taxon>
        <taxon>Pseudomonadati</taxon>
        <taxon>Pseudomonadota</taxon>
        <taxon>Gammaproteobacteria</taxon>
        <taxon>Pseudomonadales</taxon>
        <taxon>Pseudomonadaceae</taxon>
        <taxon>Pseudomonas</taxon>
    </lineage>
</organism>
<comment type="caution">
    <text evidence="2">The sequence shown here is derived from an EMBL/GenBank/DDBJ whole genome shotgun (WGS) entry which is preliminary data.</text>
</comment>
<evidence type="ECO:0000313" key="2">
    <source>
        <dbReference type="EMBL" id="MDR6236004.1"/>
    </source>
</evidence>
<evidence type="ECO:0000313" key="3">
    <source>
        <dbReference type="Proteomes" id="UP001268036"/>
    </source>
</evidence>
<feature type="domain" description="Bro-N" evidence="1">
    <location>
        <begin position="1"/>
        <end position="122"/>
    </location>
</feature>
<protein>
    <submittedName>
        <fullName evidence="2">Prophage antirepressor-like protein</fullName>
    </submittedName>
</protein>
<dbReference type="Pfam" id="PF02498">
    <property type="entry name" value="Bro-N"/>
    <property type="match status" value="1"/>
</dbReference>
<gene>
    <name evidence="2" type="ORF">QE440_003745</name>
</gene>
<accession>A0AAJ2BT91</accession>
<dbReference type="PROSITE" id="PS51750">
    <property type="entry name" value="BRO_N"/>
    <property type="match status" value="1"/>
</dbReference>
<reference evidence="2" key="1">
    <citation type="submission" date="2023-08" db="EMBL/GenBank/DDBJ databases">
        <title>Functional and genomic diversity of the sorghum phyllosphere microbiome.</title>
        <authorList>
            <person name="Shade A."/>
        </authorList>
    </citation>
    <scope>NUCLEOTIDE SEQUENCE</scope>
    <source>
        <strain evidence="2">SORGH_AS_0201</strain>
    </source>
</reference>
<evidence type="ECO:0000259" key="1">
    <source>
        <dbReference type="PROSITE" id="PS51750"/>
    </source>
</evidence>
<dbReference type="PANTHER" id="PTHR36180">
    <property type="entry name" value="DNA-BINDING PROTEIN-RELATED-RELATED"/>
    <property type="match status" value="1"/>
</dbReference>
<dbReference type="Proteomes" id="UP001268036">
    <property type="component" value="Unassembled WGS sequence"/>
</dbReference>
<dbReference type="AlphaFoldDB" id="A0AAJ2BT91"/>
<name>A0AAJ2BT91_9PSED</name>
<dbReference type="PANTHER" id="PTHR36180:SF2">
    <property type="entry name" value="BRO FAMILY PROTEIN"/>
    <property type="match status" value="1"/>
</dbReference>
<proteinExistence type="predicted"/>
<dbReference type="RefSeq" id="WP_309760948.1">
    <property type="nucleotide sequence ID" value="NZ_JAVJAF010000001.1"/>
</dbReference>